<protein>
    <submittedName>
        <fullName evidence="2">Uncharacterized protein</fullName>
    </submittedName>
</protein>
<sequence>MSSRNRGRSPPALYTYEDEEPKTLNVQFPSGKIHRMNRQELEVYYQLTGLSPEQARRKTAQSFEEHAPRHGPPGYQPERSPPRNGGRPGSARGSPGPGRPRPGMYEDDYPRGRRRGSFGSPSFDYDEAPPCRGDRSPPRQDRYGCGPPPGSSPRRGGSFYEDDRPSYGPPPGSTPRRGGYRDDRPSYGPPPGGSPRHDPYFDGPPPSSSRRGGNHPRYDAMFEDDDDEGPIYYD</sequence>
<accession>A0A9P7YFI9</accession>
<dbReference type="AlphaFoldDB" id="A0A9P7YFI9"/>
<feature type="region of interest" description="Disordered" evidence="1">
    <location>
        <begin position="52"/>
        <end position="234"/>
    </location>
</feature>
<feature type="compositionally biased region" description="Acidic residues" evidence="1">
    <location>
        <begin position="221"/>
        <end position="234"/>
    </location>
</feature>
<organism evidence="2 3">
    <name type="scientific">Amylocarpus encephaloides</name>
    <dbReference type="NCBI Taxonomy" id="45428"/>
    <lineage>
        <taxon>Eukaryota</taxon>
        <taxon>Fungi</taxon>
        <taxon>Dikarya</taxon>
        <taxon>Ascomycota</taxon>
        <taxon>Pezizomycotina</taxon>
        <taxon>Leotiomycetes</taxon>
        <taxon>Helotiales</taxon>
        <taxon>Helotiales incertae sedis</taxon>
        <taxon>Amylocarpus</taxon>
    </lineage>
</organism>
<name>A0A9P7YFI9_9HELO</name>
<dbReference type="Proteomes" id="UP000824998">
    <property type="component" value="Unassembled WGS sequence"/>
</dbReference>
<dbReference type="EMBL" id="MU251557">
    <property type="protein sequence ID" value="KAG9232277.1"/>
    <property type="molecule type" value="Genomic_DNA"/>
</dbReference>
<feature type="compositionally biased region" description="Low complexity" evidence="1">
    <location>
        <begin position="82"/>
        <end position="94"/>
    </location>
</feature>
<feature type="region of interest" description="Disordered" evidence="1">
    <location>
        <begin position="1"/>
        <end position="21"/>
    </location>
</feature>
<comment type="caution">
    <text evidence="2">The sequence shown here is derived from an EMBL/GenBank/DDBJ whole genome shotgun (WGS) entry which is preliminary data.</text>
</comment>
<reference evidence="2" key="1">
    <citation type="journal article" date="2021" name="IMA Fungus">
        <title>Genomic characterization of three marine fungi, including Emericellopsis atlantica sp. nov. with signatures of a generalist lifestyle and marine biomass degradation.</title>
        <authorList>
            <person name="Hagestad O.C."/>
            <person name="Hou L."/>
            <person name="Andersen J.H."/>
            <person name="Hansen E.H."/>
            <person name="Altermark B."/>
            <person name="Li C."/>
            <person name="Kuhnert E."/>
            <person name="Cox R.J."/>
            <person name="Crous P.W."/>
            <person name="Spatafora J.W."/>
            <person name="Lail K."/>
            <person name="Amirebrahimi M."/>
            <person name="Lipzen A."/>
            <person name="Pangilinan J."/>
            <person name="Andreopoulos W."/>
            <person name="Hayes R.D."/>
            <person name="Ng V."/>
            <person name="Grigoriev I.V."/>
            <person name="Jackson S.A."/>
            <person name="Sutton T.D.S."/>
            <person name="Dobson A.D.W."/>
            <person name="Rama T."/>
        </authorList>
    </citation>
    <scope>NUCLEOTIDE SEQUENCE</scope>
    <source>
        <strain evidence="2">TRa018bII</strain>
    </source>
</reference>
<evidence type="ECO:0000313" key="3">
    <source>
        <dbReference type="Proteomes" id="UP000824998"/>
    </source>
</evidence>
<gene>
    <name evidence="2" type="ORF">BJ875DRAFT_486248</name>
</gene>
<proteinExistence type="predicted"/>
<evidence type="ECO:0000313" key="2">
    <source>
        <dbReference type="EMBL" id="KAG9232277.1"/>
    </source>
</evidence>
<evidence type="ECO:0000256" key="1">
    <source>
        <dbReference type="SAM" id="MobiDB-lite"/>
    </source>
</evidence>
<feature type="compositionally biased region" description="Basic and acidic residues" evidence="1">
    <location>
        <begin position="132"/>
        <end position="142"/>
    </location>
</feature>
<keyword evidence="3" id="KW-1185">Reference proteome</keyword>